<reference evidence="7 8" key="1">
    <citation type="submission" date="2019-02" db="EMBL/GenBank/DDBJ databases">
        <title>Genome sequencing of the rare red list fungi Bondarzewia mesenterica.</title>
        <authorList>
            <person name="Buettner E."/>
            <person name="Kellner H."/>
        </authorList>
    </citation>
    <scope>NUCLEOTIDE SEQUENCE [LARGE SCALE GENOMIC DNA]</scope>
    <source>
        <strain evidence="7 8">DSM 108281</strain>
    </source>
</reference>
<dbReference type="PANTHER" id="PTHR46239:SF1">
    <property type="entry name" value="DNA REPAIR PROTEIN RAD51 HOMOLOG 3"/>
    <property type="match status" value="1"/>
</dbReference>
<dbReference type="Gene3D" id="3.40.50.300">
    <property type="entry name" value="P-loop containing nucleotide triphosphate hydrolases"/>
    <property type="match status" value="1"/>
</dbReference>
<accession>A0A4S4LMK2</accession>
<dbReference type="InterPro" id="IPR027417">
    <property type="entry name" value="P-loop_NTPase"/>
</dbReference>
<dbReference type="GO" id="GO:0000400">
    <property type="term" value="F:four-way junction DNA binding"/>
    <property type="evidence" value="ECO:0007669"/>
    <property type="project" value="TreeGrafter"/>
</dbReference>
<keyword evidence="5" id="KW-0234">DNA repair</keyword>
<dbReference type="GO" id="GO:0008821">
    <property type="term" value="F:crossover junction DNA endonuclease activity"/>
    <property type="evidence" value="ECO:0007669"/>
    <property type="project" value="TreeGrafter"/>
</dbReference>
<evidence type="ECO:0000256" key="1">
    <source>
        <dbReference type="ARBA" id="ARBA00004123"/>
    </source>
</evidence>
<proteinExistence type="predicted"/>
<dbReference type="OrthoDB" id="5957327at2759"/>
<dbReference type="GO" id="GO:0007131">
    <property type="term" value="P:reciprocal meiotic recombination"/>
    <property type="evidence" value="ECO:0007669"/>
    <property type="project" value="TreeGrafter"/>
</dbReference>
<keyword evidence="2" id="KW-0547">Nucleotide-binding</keyword>
<dbReference type="GO" id="GO:0000707">
    <property type="term" value="P:meiotic DNA recombinase assembly"/>
    <property type="evidence" value="ECO:0007669"/>
    <property type="project" value="TreeGrafter"/>
</dbReference>
<dbReference type="InterPro" id="IPR052093">
    <property type="entry name" value="HR_Repair_Mediator"/>
</dbReference>
<evidence type="ECO:0000256" key="3">
    <source>
        <dbReference type="ARBA" id="ARBA00022763"/>
    </source>
</evidence>
<keyword evidence="4" id="KW-0067">ATP-binding</keyword>
<keyword evidence="6" id="KW-0539">Nucleus</keyword>
<dbReference type="SUPFAM" id="SSF52540">
    <property type="entry name" value="P-loop containing nucleoside triphosphate hydrolases"/>
    <property type="match status" value="1"/>
</dbReference>
<keyword evidence="8" id="KW-1185">Reference proteome</keyword>
<sequence length="328" mass="35017">MSRKPLSALSLPPSTLSALTRAGYNTVEELSSSSPEVVAKDLNISLTASQSIFASLQKANSSKIPTLGQSAATFVASVSSKRFSSSCAPLDRLLEGGLVRGHVLEISGPPGTHKERLAVDFVRQAVDANEAVLFVDDSANLVHHLTLHTAPELLIFLHNLPAFLDAHPTISLLVLNSIWFPFQSPSHITPSTRSSLLARLKQTLSQLCASRHLTVVVTNQMSTKLLNPDGSPANFDTGSRAVLVPQLGGTYLPSGRSHRVLIVPNSRTTGYGNLPCSKTAGALDQKILTRKLSLSFRVLRVLPASSGNVPTLEESYRLVGGSMQALDN</sequence>
<evidence type="ECO:0008006" key="9">
    <source>
        <dbReference type="Google" id="ProtNLM"/>
    </source>
</evidence>
<evidence type="ECO:0000256" key="5">
    <source>
        <dbReference type="ARBA" id="ARBA00023204"/>
    </source>
</evidence>
<evidence type="ECO:0000256" key="2">
    <source>
        <dbReference type="ARBA" id="ARBA00022741"/>
    </source>
</evidence>
<protein>
    <recommendedName>
        <fullName evidence="9">RecA family profile 1 domain-containing protein</fullName>
    </recommendedName>
</protein>
<organism evidence="7 8">
    <name type="scientific">Bondarzewia mesenterica</name>
    <dbReference type="NCBI Taxonomy" id="1095465"/>
    <lineage>
        <taxon>Eukaryota</taxon>
        <taxon>Fungi</taxon>
        <taxon>Dikarya</taxon>
        <taxon>Basidiomycota</taxon>
        <taxon>Agaricomycotina</taxon>
        <taxon>Agaricomycetes</taxon>
        <taxon>Russulales</taxon>
        <taxon>Bondarzewiaceae</taxon>
        <taxon>Bondarzewia</taxon>
    </lineage>
</organism>
<evidence type="ECO:0000256" key="4">
    <source>
        <dbReference type="ARBA" id="ARBA00022840"/>
    </source>
</evidence>
<dbReference type="GO" id="GO:0033063">
    <property type="term" value="C:Rad51B-Rad51C-Rad51D-XRCC2 complex"/>
    <property type="evidence" value="ECO:0007669"/>
    <property type="project" value="TreeGrafter"/>
</dbReference>
<dbReference type="PANTHER" id="PTHR46239">
    <property type="entry name" value="DNA REPAIR PROTEIN RAD51 HOMOLOG 3 RAD51C"/>
    <property type="match status" value="1"/>
</dbReference>
<gene>
    <name evidence="7" type="ORF">EW146_g6847</name>
</gene>
<dbReference type="AlphaFoldDB" id="A0A4S4LMK2"/>
<evidence type="ECO:0000313" key="7">
    <source>
        <dbReference type="EMBL" id="THH13359.1"/>
    </source>
</evidence>
<dbReference type="GO" id="GO:0005524">
    <property type="term" value="F:ATP binding"/>
    <property type="evidence" value="ECO:0007669"/>
    <property type="project" value="UniProtKB-KW"/>
</dbReference>
<keyword evidence="3" id="KW-0227">DNA damage</keyword>
<dbReference type="GO" id="GO:0005657">
    <property type="term" value="C:replication fork"/>
    <property type="evidence" value="ECO:0007669"/>
    <property type="project" value="TreeGrafter"/>
</dbReference>
<dbReference type="GO" id="GO:0033065">
    <property type="term" value="C:Rad51C-XRCC3 complex"/>
    <property type="evidence" value="ECO:0007669"/>
    <property type="project" value="TreeGrafter"/>
</dbReference>
<comment type="caution">
    <text evidence="7">The sequence shown here is derived from an EMBL/GenBank/DDBJ whole genome shotgun (WGS) entry which is preliminary data.</text>
</comment>
<evidence type="ECO:0000313" key="8">
    <source>
        <dbReference type="Proteomes" id="UP000310158"/>
    </source>
</evidence>
<dbReference type="Proteomes" id="UP000310158">
    <property type="component" value="Unassembled WGS sequence"/>
</dbReference>
<name>A0A4S4LMK2_9AGAM</name>
<comment type="subcellular location">
    <subcellularLocation>
        <location evidence="1">Nucleus</location>
    </subcellularLocation>
</comment>
<dbReference type="EMBL" id="SGPL01000361">
    <property type="protein sequence ID" value="THH13359.1"/>
    <property type="molecule type" value="Genomic_DNA"/>
</dbReference>
<evidence type="ECO:0000256" key="6">
    <source>
        <dbReference type="ARBA" id="ARBA00023242"/>
    </source>
</evidence>